<evidence type="ECO:0000256" key="1">
    <source>
        <dbReference type="ARBA" id="ARBA00004202"/>
    </source>
</evidence>
<dbReference type="AlphaFoldDB" id="A0A346XS16"/>
<dbReference type="EMBL" id="CP031165">
    <property type="protein sequence ID" value="AXV05013.1"/>
    <property type="molecule type" value="Genomic_DNA"/>
</dbReference>
<feature type="domain" description="ABC transporter" evidence="7">
    <location>
        <begin position="5"/>
        <end position="230"/>
    </location>
</feature>
<keyword evidence="5 8" id="KW-0067">ATP-binding</keyword>
<dbReference type="OrthoDB" id="9804819at2"/>
<keyword evidence="9" id="KW-1185">Reference proteome</keyword>
<keyword evidence="6" id="KW-0046">Antibiotic resistance</keyword>
<dbReference type="GO" id="GO:0005524">
    <property type="term" value="F:ATP binding"/>
    <property type="evidence" value="ECO:0007669"/>
    <property type="project" value="UniProtKB-KW"/>
</dbReference>
<sequence>MGTAIRTEGLTKVYGRLRALDDLDLEVPEGVVFGYLGPNGSGKSTTIRMLVGLLRPTAGRATVLGHDVVDDRLAVQSLVGYLPGDFTAPPRLTGSEYLRYLTGLRRTHAMPEAELLAKRLGLDLDRRIGELSHGNRQKVGLVQAFMHHPPVLVLDEPTSGLDPLVQREFLAMVREARDAGTTVLLSSHVLSEVEAVADVVAILREGCLVAVESTEDLRHRARRHVDLTFADSPPATELAAVPGVQAVTVLGHTASVLVEGSMRELWQAAAPHGIEDVTSHEADLEEIFLTYYSGEGQP</sequence>
<dbReference type="InterPro" id="IPR017871">
    <property type="entry name" value="ABC_transporter-like_CS"/>
</dbReference>
<dbReference type="RefSeq" id="WP_114589877.1">
    <property type="nucleotide sequence ID" value="NZ_CP031165.1"/>
</dbReference>
<name>A0A346XS16_9ACTN</name>
<dbReference type="InterPro" id="IPR050763">
    <property type="entry name" value="ABC_transporter_ATP-binding"/>
</dbReference>
<reference evidence="8 9" key="1">
    <citation type="submission" date="2018-09" db="EMBL/GenBank/DDBJ databases">
        <title>Complete genome sequence of Euzebya sp. DY32-46 isolated from seawater of Pacific Ocean.</title>
        <authorList>
            <person name="Xu L."/>
            <person name="Wu Y.-H."/>
            <person name="Xu X.-W."/>
        </authorList>
    </citation>
    <scope>NUCLEOTIDE SEQUENCE [LARGE SCALE GENOMIC DNA]</scope>
    <source>
        <strain evidence="8 9">DY32-46</strain>
    </source>
</reference>
<dbReference type="PANTHER" id="PTHR42711">
    <property type="entry name" value="ABC TRANSPORTER ATP-BINDING PROTEIN"/>
    <property type="match status" value="1"/>
</dbReference>
<evidence type="ECO:0000256" key="4">
    <source>
        <dbReference type="ARBA" id="ARBA00022741"/>
    </source>
</evidence>
<evidence type="ECO:0000256" key="3">
    <source>
        <dbReference type="ARBA" id="ARBA00022448"/>
    </source>
</evidence>
<dbReference type="PROSITE" id="PS00211">
    <property type="entry name" value="ABC_TRANSPORTER_1"/>
    <property type="match status" value="1"/>
</dbReference>
<proteinExistence type="inferred from homology"/>
<dbReference type="PROSITE" id="PS50893">
    <property type="entry name" value="ABC_TRANSPORTER_2"/>
    <property type="match status" value="1"/>
</dbReference>
<dbReference type="Gene3D" id="3.40.50.300">
    <property type="entry name" value="P-loop containing nucleotide triphosphate hydrolases"/>
    <property type="match status" value="1"/>
</dbReference>
<evidence type="ECO:0000313" key="9">
    <source>
        <dbReference type="Proteomes" id="UP000264006"/>
    </source>
</evidence>
<dbReference type="GO" id="GO:0005886">
    <property type="term" value="C:plasma membrane"/>
    <property type="evidence" value="ECO:0007669"/>
    <property type="project" value="UniProtKB-SubCell"/>
</dbReference>
<dbReference type="Pfam" id="PF00005">
    <property type="entry name" value="ABC_tran"/>
    <property type="match status" value="1"/>
</dbReference>
<protein>
    <submittedName>
        <fullName evidence="8">ABC transporter, ATP-binding protein</fullName>
    </submittedName>
</protein>
<evidence type="ECO:0000259" key="7">
    <source>
        <dbReference type="PROSITE" id="PS50893"/>
    </source>
</evidence>
<dbReference type="SMART" id="SM00382">
    <property type="entry name" value="AAA"/>
    <property type="match status" value="1"/>
</dbReference>
<gene>
    <name evidence="8" type="ORF">DVS28_a0306</name>
</gene>
<organism evidence="8 9">
    <name type="scientific">Euzebya pacifica</name>
    <dbReference type="NCBI Taxonomy" id="1608957"/>
    <lineage>
        <taxon>Bacteria</taxon>
        <taxon>Bacillati</taxon>
        <taxon>Actinomycetota</taxon>
        <taxon>Nitriliruptoria</taxon>
        <taxon>Euzebyales</taxon>
    </lineage>
</organism>
<dbReference type="SUPFAM" id="SSF52540">
    <property type="entry name" value="P-loop containing nucleoside triphosphate hydrolases"/>
    <property type="match status" value="1"/>
</dbReference>
<dbReference type="InterPro" id="IPR003439">
    <property type="entry name" value="ABC_transporter-like_ATP-bd"/>
</dbReference>
<evidence type="ECO:0000256" key="6">
    <source>
        <dbReference type="ARBA" id="ARBA00023251"/>
    </source>
</evidence>
<dbReference type="PANTHER" id="PTHR42711:SF5">
    <property type="entry name" value="ABC TRANSPORTER ATP-BINDING PROTEIN NATA"/>
    <property type="match status" value="1"/>
</dbReference>
<evidence type="ECO:0000256" key="5">
    <source>
        <dbReference type="ARBA" id="ARBA00022840"/>
    </source>
</evidence>
<comment type="subcellular location">
    <subcellularLocation>
        <location evidence="1">Cell membrane</location>
        <topology evidence="1">Peripheral membrane protein</topology>
    </subcellularLocation>
</comment>
<dbReference type="InterPro" id="IPR003593">
    <property type="entry name" value="AAA+_ATPase"/>
</dbReference>
<keyword evidence="4" id="KW-0547">Nucleotide-binding</keyword>
<accession>A0A346XS16</accession>
<comment type="similarity">
    <text evidence="2">Belongs to the ABC transporter superfamily.</text>
</comment>
<evidence type="ECO:0000313" key="8">
    <source>
        <dbReference type="EMBL" id="AXV05013.1"/>
    </source>
</evidence>
<keyword evidence="3" id="KW-0813">Transport</keyword>
<dbReference type="CDD" id="cd03230">
    <property type="entry name" value="ABC_DR_subfamily_A"/>
    <property type="match status" value="1"/>
</dbReference>
<dbReference type="InterPro" id="IPR027417">
    <property type="entry name" value="P-loop_NTPase"/>
</dbReference>
<dbReference type="Proteomes" id="UP000264006">
    <property type="component" value="Chromosome"/>
</dbReference>
<evidence type="ECO:0000256" key="2">
    <source>
        <dbReference type="ARBA" id="ARBA00005417"/>
    </source>
</evidence>
<dbReference type="KEGG" id="euz:DVS28_a0306"/>
<dbReference type="GO" id="GO:0016887">
    <property type="term" value="F:ATP hydrolysis activity"/>
    <property type="evidence" value="ECO:0007669"/>
    <property type="project" value="InterPro"/>
</dbReference>
<dbReference type="GO" id="GO:0046677">
    <property type="term" value="P:response to antibiotic"/>
    <property type="evidence" value="ECO:0007669"/>
    <property type="project" value="UniProtKB-KW"/>
</dbReference>